<evidence type="ECO:0000256" key="10">
    <source>
        <dbReference type="SAM" id="Phobius"/>
    </source>
</evidence>
<dbReference type="NCBIfam" id="TIGR00861">
    <property type="entry name" value="MIP"/>
    <property type="match status" value="1"/>
</dbReference>
<evidence type="ECO:0000256" key="1">
    <source>
        <dbReference type="ARBA" id="ARBA00004128"/>
    </source>
</evidence>
<dbReference type="PROSITE" id="PS00221">
    <property type="entry name" value="MIP"/>
    <property type="match status" value="1"/>
</dbReference>
<dbReference type="PRINTS" id="PR00783">
    <property type="entry name" value="MINTRINSICP"/>
</dbReference>
<dbReference type="PANTHER" id="PTHR45665">
    <property type="entry name" value="AQUAPORIN-8"/>
    <property type="match status" value="1"/>
</dbReference>
<reference evidence="11 12" key="1">
    <citation type="submission" date="2024-05" db="EMBL/GenBank/DDBJ databases">
        <title>Haplotype-resolved chromosome-level genome assembly of Huyou (Citrus changshanensis).</title>
        <authorList>
            <person name="Miao C."/>
            <person name="Chen W."/>
            <person name="Wu Y."/>
            <person name="Wang L."/>
            <person name="Zhao S."/>
            <person name="Grierson D."/>
            <person name="Xu C."/>
            <person name="Chen K."/>
        </authorList>
    </citation>
    <scope>NUCLEOTIDE SEQUENCE [LARGE SCALE GENOMIC DNA]</scope>
    <source>
        <strain evidence="11">01-14</strain>
        <tissue evidence="11">Leaf</tissue>
    </source>
</reference>
<feature type="transmembrane region" description="Helical" evidence="10">
    <location>
        <begin position="95"/>
        <end position="117"/>
    </location>
</feature>
<sequence>MHTPNNRSRKIKILKKAAASSINTLLFTFSPSKSNSHKQKQKQLFGGDNLIVVFEEIKKIDIKITSTRVYIANMPPRRYAIGRADEAAHPDTMRAALAEFVSTLIFVFAGEGSILALDKISKATTTSPSDLVVIALAHALALFAAVASSINTSGGHVNPAVTFGALLGGRISVVRAIYYWIAQLLGAIVAALLLRFATNGMEGCINCRSILQRPVGFYVASGVGEGHGLVLEIVMTFGLVYTVYATVIDPKRGSLGIVGPLAIGFIVGANILVGGPFDGASMNPARAFGPALVGWRWRNHWIYWVGPFLGAGLAALIYEYIVIPTEPPIHTHQPLAPEDY</sequence>
<keyword evidence="4 9" id="KW-0812">Transmembrane</keyword>
<feature type="transmembrane region" description="Helical" evidence="10">
    <location>
        <begin position="261"/>
        <end position="280"/>
    </location>
</feature>
<dbReference type="EMBL" id="JBCGBO010000005">
    <property type="protein sequence ID" value="KAK9199891.1"/>
    <property type="molecule type" value="Genomic_DNA"/>
</dbReference>
<feature type="transmembrane region" description="Helical" evidence="10">
    <location>
        <begin position="129"/>
        <end position="150"/>
    </location>
</feature>
<feature type="transmembrane region" description="Helical" evidence="10">
    <location>
        <begin position="177"/>
        <end position="194"/>
    </location>
</feature>
<dbReference type="FunFam" id="1.20.1080.10:FF:000002">
    <property type="entry name" value="Probable aquaporin TIP1-1"/>
    <property type="match status" value="1"/>
</dbReference>
<dbReference type="InterPro" id="IPR000425">
    <property type="entry name" value="MIP"/>
</dbReference>
<evidence type="ECO:0000256" key="2">
    <source>
        <dbReference type="ARBA" id="ARBA00022448"/>
    </source>
</evidence>
<dbReference type="InterPro" id="IPR034294">
    <property type="entry name" value="Aquaporin_transptr"/>
</dbReference>
<evidence type="ECO:0000256" key="6">
    <source>
        <dbReference type="ARBA" id="ARBA00022989"/>
    </source>
</evidence>
<keyword evidence="3" id="KW-0926">Vacuole</keyword>
<dbReference type="Gene3D" id="1.20.1080.10">
    <property type="entry name" value="Glycerol uptake facilitator protein"/>
    <property type="match status" value="1"/>
</dbReference>
<evidence type="ECO:0000256" key="4">
    <source>
        <dbReference type="ARBA" id="ARBA00022692"/>
    </source>
</evidence>
<evidence type="ECO:0000256" key="7">
    <source>
        <dbReference type="ARBA" id="ARBA00023136"/>
    </source>
</evidence>
<dbReference type="InterPro" id="IPR022357">
    <property type="entry name" value="MIP_CS"/>
</dbReference>
<evidence type="ECO:0000256" key="9">
    <source>
        <dbReference type="RuleBase" id="RU000477"/>
    </source>
</evidence>
<comment type="subcellular location">
    <subcellularLocation>
        <location evidence="1">Vacuole membrane</location>
        <topology evidence="1">Multi-pass membrane protein</topology>
    </subcellularLocation>
</comment>
<dbReference type="CDD" id="cd00333">
    <property type="entry name" value="MIP"/>
    <property type="match status" value="1"/>
</dbReference>
<keyword evidence="6 10" id="KW-1133">Transmembrane helix</keyword>
<feature type="transmembrane region" description="Helical" evidence="10">
    <location>
        <begin position="301"/>
        <end position="321"/>
    </location>
</feature>
<evidence type="ECO:0000256" key="3">
    <source>
        <dbReference type="ARBA" id="ARBA00022554"/>
    </source>
</evidence>
<protein>
    <submittedName>
        <fullName evidence="11">Uncharacterized protein</fullName>
    </submittedName>
</protein>
<accession>A0AAP0M6T8</accession>
<comment type="similarity">
    <text evidence="8">Belongs to the MIP/aquaporin (TC 1.A.8) family. TIP (TC 1.A.8.10) subfamily.</text>
</comment>
<evidence type="ECO:0000313" key="11">
    <source>
        <dbReference type="EMBL" id="KAK9199891.1"/>
    </source>
</evidence>
<dbReference type="AlphaFoldDB" id="A0AAP0M6T8"/>
<organism evidence="11 12">
    <name type="scientific">Citrus x changshan-huyou</name>
    <dbReference type="NCBI Taxonomy" id="2935761"/>
    <lineage>
        <taxon>Eukaryota</taxon>
        <taxon>Viridiplantae</taxon>
        <taxon>Streptophyta</taxon>
        <taxon>Embryophyta</taxon>
        <taxon>Tracheophyta</taxon>
        <taxon>Spermatophyta</taxon>
        <taxon>Magnoliopsida</taxon>
        <taxon>eudicotyledons</taxon>
        <taxon>Gunneridae</taxon>
        <taxon>Pentapetalae</taxon>
        <taxon>rosids</taxon>
        <taxon>malvids</taxon>
        <taxon>Sapindales</taxon>
        <taxon>Rutaceae</taxon>
        <taxon>Aurantioideae</taxon>
        <taxon>Citrus</taxon>
    </lineage>
</organism>
<name>A0AAP0M6T8_9ROSI</name>
<dbReference type="InterPro" id="IPR023271">
    <property type="entry name" value="Aquaporin-like"/>
</dbReference>
<gene>
    <name evidence="11" type="ORF">WN944_015084</name>
</gene>
<dbReference type="PANTHER" id="PTHR45665:SF23">
    <property type="entry name" value="AQUAPORIN TIP3-2-RELATED"/>
    <property type="match status" value="1"/>
</dbReference>
<evidence type="ECO:0000256" key="5">
    <source>
        <dbReference type="ARBA" id="ARBA00022737"/>
    </source>
</evidence>
<dbReference type="GO" id="GO:0015250">
    <property type="term" value="F:water channel activity"/>
    <property type="evidence" value="ECO:0007669"/>
    <property type="project" value="TreeGrafter"/>
</dbReference>
<keyword evidence="12" id="KW-1185">Reference proteome</keyword>
<keyword evidence="7 10" id="KW-0472">Membrane</keyword>
<dbReference type="GO" id="GO:0005774">
    <property type="term" value="C:vacuolar membrane"/>
    <property type="evidence" value="ECO:0007669"/>
    <property type="project" value="UniProtKB-SubCell"/>
</dbReference>
<evidence type="ECO:0000313" key="12">
    <source>
        <dbReference type="Proteomes" id="UP001428341"/>
    </source>
</evidence>
<dbReference type="Pfam" id="PF00230">
    <property type="entry name" value="MIP"/>
    <property type="match status" value="1"/>
</dbReference>
<evidence type="ECO:0000256" key="8">
    <source>
        <dbReference type="ARBA" id="ARBA00038477"/>
    </source>
</evidence>
<proteinExistence type="inferred from homology"/>
<dbReference type="Proteomes" id="UP001428341">
    <property type="component" value="Unassembled WGS sequence"/>
</dbReference>
<keyword evidence="5" id="KW-0677">Repeat</keyword>
<comment type="caution">
    <text evidence="11">The sequence shown here is derived from an EMBL/GenBank/DDBJ whole genome shotgun (WGS) entry which is preliminary data.</text>
</comment>
<keyword evidence="2 9" id="KW-0813">Transport</keyword>
<feature type="transmembrane region" description="Helical" evidence="10">
    <location>
        <begin position="215"/>
        <end position="241"/>
    </location>
</feature>
<dbReference type="SUPFAM" id="SSF81338">
    <property type="entry name" value="Aquaporin-like"/>
    <property type="match status" value="1"/>
</dbReference>